<dbReference type="GO" id="GO:0006457">
    <property type="term" value="P:protein folding"/>
    <property type="evidence" value="ECO:0007669"/>
    <property type="project" value="InterPro"/>
</dbReference>
<dbReference type="GO" id="GO:0000774">
    <property type="term" value="F:adenyl-nucleotide exchange factor activity"/>
    <property type="evidence" value="ECO:0007669"/>
    <property type="project" value="InterPro"/>
</dbReference>
<sequence length="221" mass="25409">MEEKKNILEQSASMAARLFQNLGLFIDESVKNNLHTMSDNVVQLSNQLSQVDTKQQQSIYDAQGIRKELEDISSIGKLLESTVETTRILSKEHYDQSVIQPIVRSLFPVFDLVEDTRRHRADADCKADDFLDALWSQMLQFLSVYDVDIIRHQTDDKFDAKLMKPIEKIPTTNKELDKCVAQSLQVGFSMGSQRMLRLETISLFEYQASETNITSIERNQK</sequence>
<dbReference type="AlphaFoldDB" id="A0A1Q2MF48"/>
<dbReference type="GO" id="GO:0042803">
    <property type="term" value="F:protein homodimerization activity"/>
    <property type="evidence" value="ECO:0007669"/>
    <property type="project" value="InterPro"/>
</dbReference>
<dbReference type="KEGG" id="pbas:SMSP2_01280"/>
<evidence type="ECO:0000313" key="2">
    <source>
        <dbReference type="Proteomes" id="UP000188181"/>
    </source>
</evidence>
<accession>A0A1Q2MF48</accession>
<dbReference type="Proteomes" id="UP000188181">
    <property type="component" value="Chromosome"/>
</dbReference>
<dbReference type="Pfam" id="PF01025">
    <property type="entry name" value="GrpE"/>
    <property type="match status" value="1"/>
</dbReference>
<dbReference type="GO" id="GO:0051087">
    <property type="term" value="F:protein-folding chaperone binding"/>
    <property type="evidence" value="ECO:0007669"/>
    <property type="project" value="InterPro"/>
</dbReference>
<dbReference type="EMBL" id="CP019646">
    <property type="protein sequence ID" value="AQQ70917.1"/>
    <property type="molecule type" value="Genomic_DNA"/>
</dbReference>
<reference evidence="2" key="1">
    <citation type="submission" date="2017-02" db="EMBL/GenBank/DDBJ databases">
        <title>Comparative genomics and description of representatives of a novel lineage of planctomycetes thriving in anoxic sediments.</title>
        <authorList>
            <person name="Spring S."/>
            <person name="Bunk B."/>
            <person name="Sproer C."/>
        </authorList>
    </citation>
    <scope>NUCLEOTIDE SEQUENCE [LARGE SCALE GENOMIC DNA]</scope>
    <source>
        <strain evidence="2">SM-Chi-D1</strain>
    </source>
</reference>
<dbReference type="RefSeq" id="WP_146683148.1">
    <property type="nucleotide sequence ID" value="NZ_CP019646.1"/>
</dbReference>
<gene>
    <name evidence="1" type="ORF">SMSP2_01280</name>
</gene>
<evidence type="ECO:0000313" key="1">
    <source>
        <dbReference type="EMBL" id="AQQ70917.1"/>
    </source>
</evidence>
<keyword evidence="2" id="KW-1185">Reference proteome</keyword>
<dbReference type="STRING" id="1851148.SMSP2_01280"/>
<protein>
    <submittedName>
        <fullName evidence="1">GrpE</fullName>
    </submittedName>
</protein>
<organism evidence="1 2">
    <name type="scientific">Limihaloglobus sulfuriphilus</name>
    <dbReference type="NCBI Taxonomy" id="1851148"/>
    <lineage>
        <taxon>Bacteria</taxon>
        <taxon>Pseudomonadati</taxon>
        <taxon>Planctomycetota</taxon>
        <taxon>Phycisphaerae</taxon>
        <taxon>Sedimentisphaerales</taxon>
        <taxon>Sedimentisphaeraceae</taxon>
        <taxon>Limihaloglobus</taxon>
    </lineage>
</organism>
<name>A0A1Q2MF48_9BACT</name>
<dbReference type="InterPro" id="IPR000740">
    <property type="entry name" value="GrpE"/>
</dbReference>
<proteinExistence type="predicted"/>